<feature type="non-terminal residue" evidence="1">
    <location>
        <position position="78"/>
    </location>
</feature>
<proteinExistence type="predicted"/>
<evidence type="ECO:0000313" key="1">
    <source>
        <dbReference type="EMBL" id="PNX91367.1"/>
    </source>
</evidence>
<name>A0A2K3MKM1_TRIPR</name>
<reference evidence="1 2" key="1">
    <citation type="journal article" date="2014" name="Am. J. Bot.">
        <title>Genome assembly and annotation for red clover (Trifolium pratense; Fabaceae).</title>
        <authorList>
            <person name="Istvanek J."/>
            <person name="Jaros M."/>
            <person name="Krenek A."/>
            <person name="Repkova J."/>
        </authorList>
    </citation>
    <scope>NUCLEOTIDE SEQUENCE [LARGE SCALE GENOMIC DNA]</scope>
    <source>
        <strain evidence="2">cv. Tatra</strain>
        <tissue evidence="1">Young leaves</tissue>
    </source>
</reference>
<dbReference type="Proteomes" id="UP000236291">
    <property type="component" value="Unassembled WGS sequence"/>
</dbReference>
<sequence>MPPKGSHLENTWIQMPTSSSSYVSNVPRKRAFDELSNQVVLSANWRDHPDIAYNRRWMRNKISKLISFGIENEEVAAK</sequence>
<accession>A0A2K3MKM1</accession>
<reference evidence="1 2" key="2">
    <citation type="journal article" date="2017" name="Front. Plant Sci.">
        <title>Gene Classification and Mining of Molecular Markers Useful in Red Clover (Trifolium pratense) Breeding.</title>
        <authorList>
            <person name="Istvanek J."/>
            <person name="Dluhosova J."/>
            <person name="Dluhos P."/>
            <person name="Patkova L."/>
            <person name="Nedelnik J."/>
            <person name="Repkova J."/>
        </authorList>
    </citation>
    <scope>NUCLEOTIDE SEQUENCE [LARGE SCALE GENOMIC DNA]</scope>
    <source>
        <strain evidence="2">cv. Tatra</strain>
        <tissue evidence="1">Young leaves</tissue>
    </source>
</reference>
<evidence type="ECO:0000313" key="2">
    <source>
        <dbReference type="Proteomes" id="UP000236291"/>
    </source>
</evidence>
<organism evidence="1 2">
    <name type="scientific">Trifolium pratense</name>
    <name type="common">Red clover</name>
    <dbReference type="NCBI Taxonomy" id="57577"/>
    <lineage>
        <taxon>Eukaryota</taxon>
        <taxon>Viridiplantae</taxon>
        <taxon>Streptophyta</taxon>
        <taxon>Embryophyta</taxon>
        <taxon>Tracheophyta</taxon>
        <taxon>Spermatophyta</taxon>
        <taxon>Magnoliopsida</taxon>
        <taxon>eudicotyledons</taxon>
        <taxon>Gunneridae</taxon>
        <taxon>Pentapetalae</taxon>
        <taxon>rosids</taxon>
        <taxon>fabids</taxon>
        <taxon>Fabales</taxon>
        <taxon>Fabaceae</taxon>
        <taxon>Papilionoideae</taxon>
        <taxon>50 kb inversion clade</taxon>
        <taxon>NPAAA clade</taxon>
        <taxon>Hologalegina</taxon>
        <taxon>IRL clade</taxon>
        <taxon>Trifolieae</taxon>
        <taxon>Trifolium</taxon>
    </lineage>
</organism>
<gene>
    <name evidence="1" type="ORF">L195_g047497</name>
</gene>
<dbReference type="AlphaFoldDB" id="A0A2K3MKM1"/>
<dbReference type="EMBL" id="ASHM01065989">
    <property type="protein sequence ID" value="PNX91367.1"/>
    <property type="molecule type" value="Genomic_DNA"/>
</dbReference>
<comment type="caution">
    <text evidence="1">The sequence shown here is derived from an EMBL/GenBank/DDBJ whole genome shotgun (WGS) entry which is preliminary data.</text>
</comment>
<protein>
    <submittedName>
        <fullName evidence="1">Uncharacterized protein</fullName>
    </submittedName>
</protein>